<evidence type="ECO:0000313" key="1">
    <source>
        <dbReference type="EMBL" id="PRQ48110.1"/>
    </source>
</evidence>
<proteinExistence type="predicted"/>
<dbReference type="OMA" id="HISVESR"/>
<protein>
    <submittedName>
        <fullName evidence="1">Uncharacterized protein</fullName>
    </submittedName>
</protein>
<dbReference type="PANTHER" id="PTHR33156">
    <property type="entry name" value="OS02G0230000 PROTEIN"/>
    <property type="match status" value="1"/>
</dbReference>
<dbReference type="PANTHER" id="PTHR33156:SF82">
    <property type="match status" value="1"/>
</dbReference>
<gene>
    <name evidence="1" type="ORF">RchiOBHm_Chr2g0107061</name>
</gene>
<dbReference type="InterPro" id="IPR043459">
    <property type="entry name" value="NFD6/NOXY2-like"/>
</dbReference>
<accession>A0A2P6RNV5</accession>
<reference evidence="1 2" key="1">
    <citation type="journal article" date="2018" name="Nat. Genet.">
        <title>The Rosa genome provides new insights in the design of modern roses.</title>
        <authorList>
            <person name="Bendahmane M."/>
        </authorList>
    </citation>
    <scope>NUCLEOTIDE SEQUENCE [LARGE SCALE GENOMIC DNA]</scope>
    <source>
        <strain evidence="2">cv. Old Blush</strain>
    </source>
</reference>
<name>A0A2P6RNV5_ROSCH</name>
<dbReference type="EMBL" id="PDCK01000040">
    <property type="protein sequence ID" value="PRQ48110.1"/>
    <property type="molecule type" value="Genomic_DNA"/>
</dbReference>
<sequence>MKPNWPNDFVNWPNYSNSKNPKLNPFGFPFPKSQTPTMAWRGGSSLSRSLISAARTSTVRSPPSISSLPRSPPLRNMASATRRTLFSLPANVGQLACAQSLLPFHSAVASVRMTSHISGEVRAFCELSQGT</sequence>
<dbReference type="AlphaFoldDB" id="A0A2P6RNV5"/>
<organism evidence="1 2">
    <name type="scientific">Rosa chinensis</name>
    <name type="common">China rose</name>
    <dbReference type="NCBI Taxonomy" id="74649"/>
    <lineage>
        <taxon>Eukaryota</taxon>
        <taxon>Viridiplantae</taxon>
        <taxon>Streptophyta</taxon>
        <taxon>Embryophyta</taxon>
        <taxon>Tracheophyta</taxon>
        <taxon>Spermatophyta</taxon>
        <taxon>Magnoliopsida</taxon>
        <taxon>eudicotyledons</taxon>
        <taxon>Gunneridae</taxon>
        <taxon>Pentapetalae</taxon>
        <taxon>rosids</taxon>
        <taxon>fabids</taxon>
        <taxon>Rosales</taxon>
        <taxon>Rosaceae</taxon>
        <taxon>Rosoideae</taxon>
        <taxon>Rosoideae incertae sedis</taxon>
        <taxon>Rosa</taxon>
    </lineage>
</organism>
<dbReference type="Gramene" id="PRQ48110">
    <property type="protein sequence ID" value="PRQ48110"/>
    <property type="gene ID" value="RchiOBHm_Chr2g0107061"/>
</dbReference>
<comment type="caution">
    <text evidence="1">The sequence shown here is derived from an EMBL/GenBank/DDBJ whole genome shotgun (WGS) entry which is preliminary data.</text>
</comment>
<evidence type="ECO:0000313" key="2">
    <source>
        <dbReference type="Proteomes" id="UP000238479"/>
    </source>
</evidence>
<keyword evidence="2" id="KW-1185">Reference proteome</keyword>
<dbReference type="Proteomes" id="UP000238479">
    <property type="component" value="Chromosome 2"/>
</dbReference>